<dbReference type="STRING" id="1121391.SAMN02745206_00020"/>
<name>A0A1M4S8W5_9BACT</name>
<evidence type="ECO:0000256" key="1">
    <source>
        <dbReference type="SAM" id="Phobius"/>
    </source>
</evidence>
<evidence type="ECO:0008006" key="4">
    <source>
        <dbReference type="Google" id="ProtNLM"/>
    </source>
</evidence>
<evidence type="ECO:0000313" key="3">
    <source>
        <dbReference type="Proteomes" id="UP000184076"/>
    </source>
</evidence>
<feature type="transmembrane region" description="Helical" evidence="1">
    <location>
        <begin position="188"/>
        <end position="206"/>
    </location>
</feature>
<gene>
    <name evidence="2" type="ORF">SAMN02745206_00020</name>
</gene>
<dbReference type="Proteomes" id="UP000184076">
    <property type="component" value="Unassembled WGS sequence"/>
</dbReference>
<dbReference type="OrthoDB" id="9800627at2"/>
<organism evidence="2 3">
    <name type="scientific">Desulfacinum infernum DSM 9756</name>
    <dbReference type="NCBI Taxonomy" id="1121391"/>
    <lineage>
        <taxon>Bacteria</taxon>
        <taxon>Pseudomonadati</taxon>
        <taxon>Thermodesulfobacteriota</taxon>
        <taxon>Syntrophobacteria</taxon>
        <taxon>Syntrophobacterales</taxon>
        <taxon>Syntrophobacteraceae</taxon>
        <taxon>Desulfacinum</taxon>
    </lineage>
</organism>
<feature type="transmembrane region" description="Helical" evidence="1">
    <location>
        <begin position="94"/>
        <end position="113"/>
    </location>
</feature>
<sequence>MIVVPYAMRSLDEILGVVVGLLLAITIHGEARAFFGLLIQKPSASREKIPFRFNPLAYLDVRAVPVLILAGWGWTRPPRLSHEDLKGHWSYPLLAHLAGALGNLVLAGVVSTIHDLLFPSAIFKICIAVNIQFAVANFLIPLPPLAVGRALASLLPGWDAREKAIDWAGAVALTGLVIWEVAARKEMLAGWVAHMSAWIYGLLMGAA</sequence>
<keyword evidence="1" id="KW-0812">Transmembrane</keyword>
<dbReference type="EMBL" id="FQVB01000003">
    <property type="protein sequence ID" value="SHE28650.1"/>
    <property type="molecule type" value="Genomic_DNA"/>
</dbReference>
<feature type="transmembrane region" description="Helical" evidence="1">
    <location>
        <begin position="14"/>
        <end position="35"/>
    </location>
</feature>
<dbReference type="AlphaFoldDB" id="A0A1M4S8W5"/>
<protein>
    <recommendedName>
        <fullName evidence="4">Zn-dependent protease (Includes SpoIVFB)</fullName>
    </recommendedName>
</protein>
<keyword evidence="3" id="KW-1185">Reference proteome</keyword>
<keyword evidence="1" id="KW-0472">Membrane</keyword>
<proteinExistence type="predicted"/>
<reference evidence="3" key="1">
    <citation type="submission" date="2016-11" db="EMBL/GenBank/DDBJ databases">
        <authorList>
            <person name="Varghese N."/>
            <person name="Submissions S."/>
        </authorList>
    </citation>
    <scope>NUCLEOTIDE SEQUENCE [LARGE SCALE GENOMIC DNA]</scope>
    <source>
        <strain evidence="3">DSM 9756</strain>
    </source>
</reference>
<feature type="transmembrane region" description="Helical" evidence="1">
    <location>
        <begin position="164"/>
        <end position="181"/>
    </location>
</feature>
<accession>A0A1M4S8W5</accession>
<dbReference type="RefSeq" id="WP_073035769.1">
    <property type="nucleotide sequence ID" value="NZ_FQVB01000003.1"/>
</dbReference>
<feature type="transmembrane region" description="Helical" evidence="1">
    <location>
        <begin position="125"/>
        <end position="144"/>
    </location>
</feature>
<keyword evidence="1" id="KW-1133">Transmembrane helix</keyword>
<feature type="transmembrane region" description="Helical" evidence="1">
    <location>
        <begin position="56"/>
        <end position="74"/>
    </location>
</feature>
<evidence type="ECO:0000313" key="2">
    <source>
        <dbReference type="EMBL" id="SHE28650.1"/>
    </source>
</evidence>